<proteinExistence type="predicted"/>
<evidence type="ECO:0000313" key="3">
    <source>
        <dbReference type="Proteomes" id="UP000694240"/>
    </source>
</evidence>
<comment type="caution">
    <text evidence="2">The sequence shown here is derived from an EMBL/GenBank/DDBJ whole genome shotgun (WGS) entry which is preliminary data.</text>
</comment>
<gene>
    <name evidence="2" type="ORF">ISN45_Aa04g011330</name>
</gene>
<reference evidence="2 3" key="1">
    <citation type="submission" date="2020-12" db="EMBL/GenBank/DDBJ databases">
        <title>Concerted genomic and epigenomic changes stabilize Arabidopsis allopolyploids.</title>
        <authorList>
            <person name="Chen Z."/>
        </authorList>
    </citation>
    <scope>NUCLEOTIDE SEQUENCE [LARGE SCALE GENOMIC DNA]</scope>
    <source>
        <strain evidence="2">Allo738</strain>
        <tissue evidence="2">Leaf</tissue>
    </source>
</reference>
<dbReference type="Proteomes" id="UP000694240">
    <property type="component" value="Chromosome 9"/>
</dbReference>
<protein>
    <submittedName>
        <fullName evidence="2">Uncharacterized protein</fullName>
    </submittedName>
</protein>
<name>A0A8T2A8D2_9BRAS</name>
<feature type="transmembrane region" description="Helical" evidence="1">
    <location>
        <begin position="16"/>
        <end position="36"/>
    </location>
</feature>
<keyword evidence="3" id="KW-1185">Reference proteome</keyword>
<keyword evidence="1" id="KW-1133">Transmembrane helix</keyword>
<sequence>MPSDAGEASARRRRDFLPHTLHSCNLYIVLSLLWFLSQSVTTFSPSTSFTDRLNDNDRRRRSSQANLFPYPLSTPFMEKLFQSKPTKCFQSGPAQISTEASFHRMSLMAGVSLGPSGAPCPVKASTVHGVTLFRVKSLCLTRSTILGSSFLTLESGVNRTMKMTSSPATSSPTPISDSMLSSRRSGTFIRTCIWKIGFSLVDLFSKCGPSVKSWPITRCNGFNQQIVKPRSALSFSQLSPTHRLSRFLSLCGQGLHRSWKSVSMFSLCFYHHRTLNMLAILSTNPKKLTILNTSTNQSKFPQSEVASAIKGITLILRFSKLLLDLISLPNPSILPLEHQWYHPLLLSEKAIIPSSRVERTLDTTFSLQLPVLKPCKQSILLTFVILRVKLLAPARTKVLDLESSSTSYCLMTVTNFSPPGLLVEVCSTRHVSAYSNWLVSLGLQACMDLKLNYPIYPLAALGNAPFLHVLNFEISSTLYLEPICLDE</sequence>
<accession>A0A8T2A8D2</accession>
<dbReference type="AlphaFoldDB" id="A0A8T2A8D2"/>
<keyword evidence="1" id="KW-0472">Membrane</keyword>
<organism evidence="2 3">
    <name type="scientific">Arabidopsis thaliana x Arabidopsis arenosa</name>
    <dbReference type="NCBI Taxonomy" id="1240361"/>
    <lineage>
        <taxon>Eukaryota</taxon>
        <taxon>Viridiplantae</taxon>
        <taxon>Streptophyta</taxon>
        <taxon>Embryophyta</taxon>
        <taxon>Tracheophyta</taxon>
        <taxon>Spermatophyta</taxon>
        <taxon>Magnoliopsida</taxon>
        <taxon>eudicotyledons</taxon>
        <taxon>Gunneridae</taxon>
        <taxon>Pentapetalae</taxon>
        <taxon>rosids</taxon>
        <taxon>malvids</taxon>
        <taxon>Brassicales</taxon>
        <taxon>Brassicaceae</taxon>
        <taxon>Camelineae</taxon>
        <taxon>Arabidopsis</taxon>
    </lineage>
</organism>
<dbReference type="EMBL" id="JAEFBK010000009">
    <property type="protein sequence ID" value="KAG7568302.1"/>
    <property type="molecule type" value="Genomic_DNA"/>
</dbReference>
<keyword evidence="1" id="KW-0812">Transmembrane</keyword>
<evidence type="ECO:0000256" key="1">
    <source>
        <dbReference type="SAM" id="Phobius"/>
    </source>
</evidence>
<evidence type="ECO:0000313" key="2">
    <source>
        <dbReference type="EMBL" id="KAG7568302.1"/>
    </source>
</evidence>